<sequence length="459" mass="49536">MLLSLDTFTQGVILSSSVPIPTSLSGCPEQDAEEPRTPDKVVTTPSQRGSIKKAVPDEAMPDLIQLVHGNTSGIKRLIRDFRVFWFKKESADGPVEPSTPKGKLDKSMQETDGEVSFIDESVHENPVEGEIIQGEETGSDQKTDEGKKCSISKRQLEIKINAIAVREKRQALKICWYVHDAVLKEFGLEGLVCNSLVQPEPVVPAESSKETTPAPVRDQRSIMDFALSKEECAKREALLPKAVEHSQPKPEHSNQIAESARQEAVDPKVENPMRSGLQSTPKDSKKGGQMSIMDFAKTGQTKKIMVKDIGQSKPVLMEVDDSEDVMIVENPSDVQTSSSSKVCKKSTSNVTSLTTSSTASSSNTPICKSTSSQVAAPSTASSGDASIIPAIQLSSTNQADSSKATFSQMLGRGVEKSNSNCHATVSRVSSFQVDIGQAVFDLMGNLADGRHSPDMVQTK</sequence>
<dbReference type="EMBL" id="BMAT01009626">
    <property type="protein sequence ID" value="GFS10331.1"/>
    <property type="molecule type" value="Genomic_DNA"/>
</dbReference>
<name>A0AAV4IMY6_9GAST</name>
<feature type="compositionally biased region" description="Basic and acidic residues" evidence="1">
    <location>
        <begin position="240"/>
        <end position="252"/>
    </location>
</feature>
<feature type="compositionally biased region" description="Basic and acidic residues" evidence="1">
    <location>
        <begin position="260"/>
        <end position="271"/>
    </location>
</feature>
<comment type="caution">
    <text evidence="3">The sequence shown here is derived from an EMBL/GenBank/DDBJ whole genome shotgun (WGS) entry which is preliminary data.</text>
</comment>
<evidence type="ECO:0000313" key="4">
    <source>
        <dbReference type="Proteomes" id="UP000762676"/>
    </source>
</evidence>
<dbReference type="AlphaFoldDB" id="A0AAV4IMY6"/>
<keyword evidence="4" id="KW-1185">Reference proteome</keyword>
<dbReference type="Pfam" id="PF15539">
    <property type="entry name" value="CAF1-p150_C2"/>
    <property type="match status" value="1"/>
</dbReference>
<feature type="region of interest" description="Disordered" evidence="1">
    <location>
        <begin position="240"/>
        <end position="289"/>
    </location>
</feature>
<evidence type="ECO:0000313" key="3">
    <source>
        <dbReference type="EMBL" id="GFS10331.1"/>
    </source>
</evidence>
<protein>
    <submittedName>
        <fullName evidence="3">Chromatin assembly factor 1 subunit A</fullName>
    </submittedName>
</protein>
<accession>A0AAV4IMY6</accession>
<evidence type="ECO:0000256" key="1">
    <source>
        <dbReference type="SAM" id="MobiDB-lite"/>
    </source>
</evidence>
<feature type="compositionally biased region" description="Polar residues" evidence="1">
    <location>
        <begin position="365"/>
        <end position="381"/>
    </location>
</feature>
<reference evidence="3 4" key="1">
    <citation type="journal article" date="2021" name="Elife">
        <title>Chloroplast acquisition without the gene transfer in kleptoplastic sea slugs, Plakobranchus ocellatus.</title>
        <authorList>
            <person name="Maeda T."/>
            <person name="Takahashi S."/>
            <person name="Yoshida T."/>
            <person name="Shimamura S."/>
            <person name="Takaki Y."/>
            <person name="Nagai Y."/>
            <person name="Toyoda A."/>
            <person name="Suzuki Y."/>
            <person name="Arimoto A."/>
            <person name="Ishii H."/>
            <person name="Satoh N."/>
            <person name="Nishiyama T."/>
            <person name="Hasebe M."/>
            <person name="Maruyama T."/>
            <person name="Minagawa J."/>
            <person name="Obokata J."/>
            <person name="Shigenobu S."/>
        </authorList>
    </citation>
    <scope>NUCLEOTIDE SEQUENCE [LARGE SCALE GENOMIC DNA]</scope>
</reference>
<feature type="domain" description="Chromatin assembly factor 1 subunit p150 C-terminal" evidence="2">
    <location>
        <begin position="148"/>
        <end position="197"/>
    </location>
</feature>
<gene>
    <name evidence="3" type="ORF">ElyMa_004806400</name>
</gene>
<organism evidence="3 4">
    <name type="scientific">Elysia marginata</name>
    <dbReference type="NCBI Taxonomy" id="1093978"/>
    <lineage>
        <taxon>Eukaryota</taxon>
        <taxon>Metazoa</taxon>
        <taxon>Spiralia</taxon>
        <taxon>Lophotrochozoa</taxon>
        <taxon>Mollusca</taxon>
        <taxon>Gastropoda</taxon>
        <taxon>Heterobranchia</taxon>
        <taxon>Euthyneura</taxon>
        <taxon>Panpulmonata</taxon>
        <taxon>Sacoglossa</taxon>
        <taxon>Placobranchoidea</taxon>
        <taxon>Plakobranchidae</taxon>
        <taxon>Elysia</taxon>
    </lineage>
</organism>
<feature type="region of interest" description="Disordered" evidence="1">
    <location>
        <begin position="332"/>
        <end position="381"/>
    </location>
</feature>
<feature type="region of interest" description="Disordered" evidence="1">
    <location>
        <begin position="19"/>
        <end position="51"/>
    </location>
</feature>
<proteinExistence type="predicted"/>
<dbReference type="Proteomes" id="UP000762676">
    <property type="component" value="Unassembled WGS sequence"/>
</dbReference>
<evidence type="ECO:0000259" key="2">
    <source>
        <dbReference type="Pfam" id="PF15539"/>
    </source>
</evidence>
<feature type="compositionally biased region" description="Low complexity" evidence="1">
    <location>
        <begin position="334"/>
        <end position="364"/>
    </location>
</feature>
<dbReference type="InterPro" id="IPR029105">
    <property type="entry name" value="CAF1-p150_C2"/>
</dbReference>